<accession>A0A068EF23</accession>
<keyword evidence="2 9" id="KW-0812">Transmembrane</keyword>
<dbReference type="EMBL" id="KJ859677">
    <property type="protein sequence ID" value="AID46864.1"/>
    <property type="molecule type" value="Genomic_DNA"/>
</dbReference>
<name>A0A068EF23_9POXV</name>
<keyword evidence="5 9" id="KW-1133">Transmembrane helix</keyword>
<dbReference type="GO" id="GO:0055036">
    <property type="term" value="C:virion membrane"/>
    <property type="evidence" value="ECO:0007669"/>
    <property type="project" value="UniProtKB-SubCell"/>
</dbReference>
<evidence type="ECO:0000313" key="10">
    <source>
        <dbReference type="EMBL" id="AID46864.1"/>
    </source>
</evidence>
<dbReference type="KEGG" id="vg:19738141"/>
<keyword evidence="4" id="KW-0426">Late protein</keyword>
<dbReference type="InterPro" id="IPR003472">
    <property type="entry name" value="Virion_mem_poxvirus_L1"/>
</dbReference>
<keyword evidence="7" id="KW-1015">Disulfide bond</keyword>
<comment type="subcellular location">
    <subcellularLocation>
        <location evidence="1">Virion membrane</location>
        <topology evidence="1">Single-pass membrane protein</topology>
    </subcellularLocation>
</comment>
<evidence type="ECO:0000256" key="8">
    <source>
        <dbReference type="ARBA" id="ARBA00034668"/>
    </source>
</evidence>
<proteinExistence type="predicted"/>
<gene>
    <name evidence="10" type="ORF">pepv_136</name>
</gene>
<keyword evidence="3" id="KW-0261">Viral envelope protein</keyword>
<evidence type="ECO:0000256" key="7">
    <source>
        <dbReference type="ARBA" id="ARBA00023157"/>
    </source>
</evidence>
<dbReference type="GO" id="GO:0019031">
    <property type="term" value="C:viral envelope"/>
    <property type="evidence" value="ECO:0007669"/>
    <property type="project" value="UniProtKB-KW"/>
</dbReference>
<evidence type="ECO:0000256" key="5">
    <source>
        <dbReference type="ARBA" id="ARBA00022989"/>
    </source>
</evidence>
<protein>
    <submittedName>
        <fullName evidence="10">Myristylated protein</fullName>
    </submittedName>
</protein>
<comment type="function">
    <text evidence="8">Component of the entry fusion complex (EFC), which consists of 11 proteins. During cell infection, this complex mediates entry of the virion core into the host cytoplasm by a two-step mechanism consisting of lipid mixing of the viral and cellular membranes and subsequent pore formation.</text>
</comment>
<keyword evidence="3" id="KW-0946">Virion</keyword>
<reference evidence="10 11" key="1">
    <citation type="journal article" date="2014" name="BMC Genomics">
        <title>The complete genome sequences of poxviruses isolated from a penguin and a pigeon in South Africa and comparison to other sequenced avipoxviruses.</title>
        <authorList>
            <person name="Offerman K."/>
            <person name="Carulei O."/>
            <person name="van der Walt A.P."/>
            <person name="Douglass N."/>
            <person name="Williamson A.L."/>
        </authorList>
    </citation>
    <scope>NUCLEOTIDE SEQUENCE [LARGE SCALE GENOMIC DNA]</scope>
    <source>
        <strain evidence="10">PSan92</strain>
    </source>
</reference>
<evidence type="ECO:0000256" key="2">
    <source>
        <dbReference type="ARBA" id="ARBA00022692"/>
    </source>
</evidence>
<dbReference type="Pfam" id="PF02442">
    <property type="entry name" value="L1R_F9L"/>
    <property type="match status" value="1"/>
</dbReference>
<keyword evidence="11" id="KW-1185">Reference proteome</keyword>
<evidence type="ECO:0000256" key="4">
    <source>
        <dbReference type="ARBA" id="ARBA00022921"/>
    </source>
</evidence>
<evidence type="ECO:0000256" key="3">
    <source>
        <dbReference type="ARBA" id="ARBA00022879"/>
    </source>
</evidence>
<evidence type="ECO:0000256" key="9">
    <source>
        <dbReference type="SAM" id="Phobius"/>
    </source>
</evidence>
<dbReference type="Proteomes" id="UP000140838">
    <property type="component" value="Genome"/>
</dbReference>
<dbReference type="GeneID" id="19738141"/>
<evidence type="ECO:0000256" key="1">
    <source>
        <dbReference type="ARBA" id="ARBA00004381"/>
    </source>
</evidence>
<dbReference type="RefSeq" id="YP_009046122.1">
    <property type="nucleotide sequence ID" value="NC_024446.1"/>
</dbReference>
<evidence type="ECO:0000313" key="11">
    <source>
        <dbReference type="Proteomes" id="UP000140838"/>
    </source>
</evidence>
<evidence type="ECO:0000256" key="6">
    <source>
        <dbReference type="ARBA" id="ARBA00023136"/>
    </source>
</evidence>
<feature type="transmembrane region" description="Helical" evidence="9">
    <location>
        <begin position="187"/>
        <end position="204"/>
    </location>
</feature>
<sequence length="243" mass="26434">MGAAASIQTTVTTINKKISEKLEQSASASATANCDINIGNIIFKKNKGCNVLVKNMCSANASAQLDAIVSAVREVYDQLTEQQKAYAPSLLTAALNIQTNVSTITQDFETYIKQKCNSEAVINNTINVQSLEVDECSAPPGQIMTFEFINTGTATGNCAMKSVLDVLTKSSDRVSGNQSAGSDFAKYLYIIGGIICFLILLYYAKKLFFMSTNDKVKVILAKKPDVHWTTYIDTYFRSSPVLV</sequence>
<organism evidence="10 11">
    <name type="scientific">Penguinpox virus</name>
    <dbReference type="NCBI Taxonomy" id="648998"/>
    <lineage>
        <taxon>Viruses</taxon>
        <taxon>Varidnaviria</taxon>
        <taxon>Bamfordvirae</taxon>
        <taxon>Nucleocytoviricota</taxon>
        <taxon>Pokkesviricetes</taxon>
        <taxon>Chitovirales</taxon>
        <taxon>Poxviridae</taxon>
        <taxon>Chordopoxvirinae</taxon>
        <taxon>Avipoxvirus</taxon>
        <taxon>Avipoxvirus penguinpox</taxon>
    </lineage>
</organism>
<keyword evidence="6 9" id="KW-0472">Membrane</keyword>